<feature type="transmembrane region" description="Helical" evidence="2">
    <location>
        <begin position="130"/>
        <end position="148"/>
    </location>
</feature>
<sequence>MKKHIYSLLFLLVITFSFAQDSIQNGGQASMNGTLDKQFDYVVQKSNNFQEYKVVKRDFLTILKRNSLDSVNRFKNELADLKAEFASHSATVKQLKDTLQTTQAELDKLKIAQDNVSFFGAPISKNNYNLIMWGIVSALLLILVIFLFQLKGAKSTASDAKNALEKLEANHEDYKRKALEKEQKLGRQLQDEINKHNKSSK</sequence>
<keyword evidence="2" id="KW-0472">Membrane</keyword>
<feature type="coiled-coil region" evidence="1">
    <location>
        <begin position="64"/>
        <end position="112"/>
    </location>
</feature>
<evidence type="ECO:0000313" key="4">
    <source>
        <dbReference type="EMBL" id="RAR50392.1"/>
    </source>
</evidence>
<dbReference type="RefSeq" id="WP_112084938.1">
    <property type="nucleotide sequence ID" value="NZ_QLSV01000002.1"/>
</dbReference>
<accession>A0A328WW06</accession>
<protein>
    <recommendedName>
        <fullName evidence="6">tRNA (Guanine-N1)-methyltransferase</fullName>
    </recommendedName>
</protein>
<feature type="coiled-coil region" evidence="1">
    <location>
        <begin position="150"/>
        <end position="199"/>
    </location>
</feature>
<keyword evidence="5" id="KW-1185">Reference proteome</keyword>
<evidence type="ECO:0000256" key="3">
    <source>
        <dbReference type="SAM" id="SignalP"/>
    </source>
</evidence>
<proteinExistence type="predicted"/>
<evidence type="ECO:0000313" key="5">
    <source>
        <dbReference type="Proteomes" id="UP000249518"/>
    </source>
</evidence>
<evidence type="ECO:0000256" key="1">
    <source>
        <dbReference type="SAM" id="Coils"/>
    </source>
</evidence>
<feature type="signal peptide" evidence="3">
    <location>
        <begin position="1"/>
        <end position="19"/>
    </location>
</feature>
<evidence type="ECO:0000256" key="2">
    <source>
        <dbReference type="SAM" id="Phobius"/>
    </source>
</evidence>
<dbReference type="Proteomes" id="UP000249518">
    <property type="component" value="Unassembled WGS sequence"/>
</dbReference>
<organism evidence="4 5">
    <name type="scientific">Flavobacterium lacus</name>
    <dbReference type="NCBI Taxonomy" id="1353778"/>
    <lineage>
        <taxon>Bacteria</taxon>
        <taxon>Pseudomonadati</taxon>
        <taxon>Bacteroidota</taxon>
        <taxon>Flavobacteriia</taxon>
        <taxon>Flavobacteriales</taxon>
        <taxon>Flavobacteriaceae</taxon>
        <taxon>Flavobacterium</taxon>
    </lineage>
</organism>
<keyword evidence="2" id="KW-1133">Transmembrane helix</keyword>
<dbReference type="EMBL" id="QLSV01000002">
    <property type="protein sequence ID" value="RAR50392.1"/>
    <property type="molecule type" value="Genomic_DNA"/>
</dbReference>
<dbReference type="OrthoDB" id="981213at2"/>
<reference evidence="4 5" key="1">
    <citation type="submission" date="2018-06" db="EMBL/GenBank/DDBJ databases">
        <title>Genomic Encyclopedia of Type Strains, Phase III (KMG-III): the genomes of soil and plant-associated and newly described type strains.</title>
        <authorList>
            <person name="Whitman W."/>
        </authorList>
    </citation>
    <scope>NUCLEOTIDE SEQUENCE [LARGE SCALE GENOMIC DNA]</scope>
    <source>
        <strain evidence="4 5">CGMCC 1.12504</strain>
    </source>
</reference>
<gene>
    <name evidence="4" type="ORF">B0I10_102191</name>
</gene>
<dbReference type="AlphaFoldDB" id="A0A328WW06"/>
<keyword evidence="1" id="KW-0175">Coiled coil</keyword>
<feature type="chain" id="PRO_5016346646" description="tRNA (Guanine-N1)-methyltransferase" evidence="3">
    <location>
        <begin position="20"/>
        <end position="201"/>
    </location>
</feature>
<name>A0A328WW06_9FLAO</name>
<evidence type="ECO:0008006" key="6">
    <source>
        <dbReference type="Google" id="ProtNLM"/>
    </source>
</evidence>
<keyword evidence="3" id="KW-0732">Signal</keyword>
<keyword evidence="2" id="KW-0812">Transmembrane</keyword>
<comment type="caution">
    <text evidence="4">The sequence shown here is derived from an EMBL/GenBank/DDBJ whole genome shotgun (WGS) entry which is preliminary data.</text>
</comment>